<name>A0ABW4HHC4_9FLAO</name>
<feature type="transmembrane region" description="Helical" evidence="1">
    <location>
        <begin position="68"/>
        <end position="94"/>
    </location>
</feature>
<evidence type="ECO:0000313" key="3">
    <source>
        <dbReference type="Proteomes" id="UP001597138"/>
    </source>
</evidence>
<keyword evidence="1" id="KW-0812">Transmembrane</keyword>
<protein>
    <recommendedName>
        <fullName evidence="4">DUF4190 domain-containing protein</fullName>
    </recommendedName>
</protein>
<gene>
    <name evidence="2" type="ORF">ACFSC2_19320</name>
</gene>
<evidence type="ECO:0000256" key="1">
    <source>
        <dbReference type="SAM" id="Phobius"/>
    </source>
</evidence>
<proteinExistence type="predicted"/>
<organism evidence="2 3">
    <name type="scientific">Flavobacterium artemisiae</name>
    <dbReference type="NCBI Taxonomy" id="2126556"/>
    <lineage>
        <taxon>Bacteria</taxon>
        <taxon>Pseudomonadati</taxon>
        <taxon>Bacteroidota</taxon>
        <taxon>Flavobacteriia</taxon>
        <taxon>Flavobacteriales</taxon>
        <taxon>Flavobacteriaceae</taxon>
        <taxon>Flavobacterium</taxon>
    </lineage>
</organism>
<keyword evidence="1" id="KW-1133">Transmembrane helix</keyword>
<keyword evidence="1" id="KW-0472">Membrane</keyword>
<evidence type="ECO:0008006" key="4">
    <source>
        <dbReference type="Google" id="ProtNLM"/>
    </source>
</evidence>
<sequence length="96" mass="10129">MKNNLQQSIIAQGMGIISLILGIVDTVITVIFGISLISFFLGVLSITIGTIGFFHAKNVNGSIIIPRIGLISGIVSIVFLVIWLFAIAGVYAIVGI</sequence>
<feature type="transmembrane region" description="Helical" evidence="1">
    <location>
        <begin position="37"/>
        <end position="56"/>
    </location>
</feature>
<dbReference type="EMBL" id="JBHUDZ010000017">
    <property type="protein sequence ID" value="MFD1604898.1"/>
    <property type="molecule type" value="Genomic_DNA"/>
</dbReference>
<keyword evidence="3" id="KW-1185">Reference proteome</keyword>
<accession>A0ABW4HHC4</accession>
<feature type="transmembrane region" description="Helical" evidence="1">
    <location>
        <begin position="9"/>
        <end position="31"/>
    </location>
</feature>
<reference evidence="3" key="1">
    <citation type="journal article" date="2019" name="Int. J. Syst. Evol. Microbiol.">
        <title>The Global Catalogue of Microorganisms (GCM) 10K type strain sequencing project: providing services to taxonomists for standard genome sequencing and annotation.</title>
        <authorList>
            <consortium name="The Broad Institute Genomics Platform"/>
            <consortium name="The Broad Institute Genome Sequencing Center for Infectious Disease"/>
            <person name="Wu L."/>
            <person name="Ma J."/>
        </authorList>
    </citation>
    <scope>NUCLEOTIDE SEQUENCE [LARGE SCALE GENOMIC DNA]</scope>
    <source>
        <strain evidence="3">CCUG 70865</strain>
    </source>
</reference>
<dbReference type="RefSeq" id="WP_379813918.1">
    <property type="nucleotide sequence ID" value="NZ_JBHUDZ010000017.1"/>
</dbReference>
<dbReference type="Proteomes" id="UP001597138">
    <property type="component" value="Unassembled WGS sequence"/>
</dbReference>
<evidence type="ECO:0000313" key="2">
    <source>
        <dbReference type="EMBL" id="MFD1604898.1"/>
    </source>
</evidence>
<comment type="caution">
    <text evidence="2">The sequence shown here is derived from an EMBL/GenBank/DDBJ whole genome shotgun (WGS) entry which is preliminary data.</text>
</comment>